<dbReference type="InterPro" id="IPR039420">
    <property type="entry name" value="WalR-like"/>
</dbReference>
<dbReference type="Gene3D" id="3.40.50.2300">
    <property type="match status" value="1"/>
</dbReference>
<dbReference type="PRINTS" id="PR00038">
    <property type="entry name" value="HTHLUXR"/>
</dbReference>
<proteinExistence type="predicted"/>
<evidence type="ECO:0000313" key="4">
    <source>
        <dbReference type="Proteomes" id="UP000830055"/>
    </source>
</evidence>
<evidence type="ECO:0000259" key="2">
    <source>
        <dbReference type="PROSITE" id="PS50043"/>
    </source>
</evidence>
<evidence type="ECO:0000256" key="1">
    <source>
        <dbReference type="ARBA" id="ARBA00023125"/>
    </source>
</evidence>
<dbReference type="Pfam" id="PF00196">
    <property type="entry name" value="GerE"/>
    <property type="match status" value="1"/>
</dbReference>
<dbReference type="EMBL" id="AP025516">
    <property type="protein sequence ID" value="BDD88605.1"/>
    <property type="molecule type" value="Genomic_DNA"/>
</dbReference>
<name>A0ABM7WCD4_9BACT</name>
<keyword evidence="1" id="KW-0238">DNA-binding</keyword>
<evidence type="ECO:0000313" key="3">
    <source>
        <dbReference type="EMBL" id="BDD88605.1"/>
    </source>
</evidence>
<accession>A0ABM7WCD4</accession>
<dbReference type="Gene3D" id="1.10.10.10">
    <property type="entry name" value="Winged helix-like DNA-binding domain superfamily/Winged helix DNA-binding domain"/>
    <property type="match status" value="1"/>
</dbReference>
<organism evidence="3 4">
    <name type="scientific">Desulfofustis limnaeus</name>
    <dbReference type="NCBI Taxonomy" id="2740163"/>
    <lineage>
        <taxon>Bacteria</taxon>
        <taxon>Pseudomonadati</taxon>
        <taxon>Thermodesulfobacteriota</taxon>
        <taxon>Desulfobulbia</taxon>
        <taxon>Desulfobulbales</taxon>
        <taxon>Desulfocapsaceae</taxon>
        <taxon>Desulfofustis</taxon>
    </lineage>
</organism>
<dbReference type="SMART" id="SM00421">
    <property type="entry name" value="HTH_LUXR"/>
    <property type="match status" value="1"/>
</dbReference>
<dbReference type="InterPro" id="IPR036388">
    <property type="entry name" value="WH-like_DNA-bd_sf"/>
</dbReference>
<dbReference type="PANTHER" id="PTHR43214:SF43">
    <property type="entry name" value="TWO-COMPONENT RESPONSE REGULATOR"/>
    <property type="match status" value="1"/>
</dbReference>
<dbReference type="InterPro" id="IPR016032">
    <property type="entry name" value="Sig_transdc_resp-reg_C-effctor"/>
</dbReference>
<dbReference type="PROSITE" id="PS50043">
    <property type="entry name" value="HTH_LUXR_2"/>
    <property type="match status" value="1"/>
</dbReference>
<dbReference type="InterPro" id="IPR000792">
    <property type="entry name" value="Tscrpt_reg_LuxR_C"/>
</dbReference>
<dbReference type="SUPFAM" id="SSF52172">
    <property type="entry name" value="CheY-like"/>
    <property type="match status" value="1"/>
</dbReference>
<dbReference type="SUPFAM" id="SSF46894">
    <property type="entry name" value="C-terminal effector domain of the bipartite response regulators"/>
    <property type="match status" value="1"/>
</dbReference>
<protein>
    <submittedName>
        <fullName evidence="3">Helix-turn-helix transcriptional regulator</fullName>
    </submittedName>
</protein>
<dbReference type="PROSITE" id="PS00622">
    <property type="entry name" value="HTH_LUXR_1"/>
    <property type="match status" value="1"/>
</dbReference>
<sequence length="207" mass="22453">MSLLICSTNELVRQRWRSTLSSRYDVIEAALPVNIEPAINSGKVDLILLHRAMVSLAVIEDVIRLPTIVMADVPDDREAVSLFRRGVLGYANTYMTPNRLLSAVQTVLAGQAWVGHSLMQKIIRGAAGPLLEAAHPGTPIGSLSEREWQIALLVGKGQSNLEIAAELDISERTVKAHIGSIFKKTKTGSRLQLALLVRDHLSGSSGT</sequence>
<dbReference type="CDD" id="cd06170">
    <property type="entry name" value="LuxR_C_like"/>
    <property type="match status" value="1"/>
</dbReference>
<dbReference type="RefSeq" id="WP_284151950.1">
    <property type="nucleotide sequence ID" value="NZ_AP025516.1"/>
</dbReference>
<dbReference type="Proteomes" id="UP000830055">
    <property type="component" value="Chromosome"/>
</dbReference>
<dbReference type="InterPro" id="IPR011006">
    <property type="entry name" value="CheY-like_superfamily"/>
</dbReference>
<keyword evidence="4" id="KW-1185">Reference proteome</keyword>
<gene>
    <name evidence="3" type="ORF">DPPLL_29700</name>
</gene>
<dbReference type="PANTHER" id="PTHR43214">
    <property type="entry name" value="TWO-COMPONENT RESPONSE REGULATOR"/>
    <property type="match status" value="1"/>
</dbReference>
<feature type="domain" description="HTH luxR-type" evidence="2">
    <location>
        <begin position="136"/>
        <end position="201"/>
    </location>
</feature>
<reference evidence="3 4" key="1">
    <citation type="submission" date="2022-01" db="EMBL/GenBank/DDBJ databases">
        <title>Desulfofustis limnae sp. nov., a novel mesophilic sulfate-reducing bacterium isolated from marsh soil.</title>
        <authorList>
            <person name="Watanabe M."/>
            <person name="Takahashi A."/>
            <person name="Kojima H."/>
            <person name="Fukui M."/>
        </authorList>
    </citation>
    <scope>NUCLEOTIDE SEQUENCE [LARGE SCALE GENOMIC DNA]</scope>
    <source>
        <strain evidence="3 4">PPLL</strain>
    </source>
</reference>